<evidence type="ECO:0000313" key="2">
    <source>
        <dbReference type="Proteomes" id="UP000682416"/>
    </source>
</evidence>
<reference evidence="1" key="1">
    <citation type="submission" date="2021-05" db="EMBL/GenBank/DDBJ databases">
        <authorList>
            <person name="Kaiqin L."/>
            <person name="Jian G."/>
        </authorList>
    </citation>
    <scope>NUCLEOTIDE SEQUENCE</scope>
    <source>
        <strain evidence="1">HDS5</strain>
    </source>
</reference>
<keyword evidence="2" id="KW-1185">Reference proteome</keyword>
<dbReference type="Gene3D" id="2.140.10.10">
    <property type="entry name" value="Quinoprotein alcohol dehydrogenase-like superfamily"/>
    <property type="match status" value="1"/>
</dbReference>
<name>A0A975L8E7_9ACTN</name>
<evidence type="ECO:0008006" key="3">
    <source>
        <dbReference type="Google" id="ProtNLM"/>
    </source>
</evidence>
<proteinExistence type="predicted"/>
<accession>A0A975L8E7</accession>
<dbReference type="SUPFAM" id="SSF50998">
    <property type="entry name" value="Quinoprotein alcohol dehydrogenase-like"/>
    <property type="match status" value="1"/>
</dbReference>
<dbReference type="EMBL" id="CP074402">
    <property type="protein sequence ID" value="QVJ00523.1"/>
    <property type="molecule type" value="Genomic_DNA"/>
</dbReference>
<sequence>MVAHTCADAREYEERTLQPARPRAAADGSDILAHGGGLESAVATVTALDLASGAEVWRHEHPVRDSWARVDLGPVEGAALPEGAARALVLRADAELYLLDPRSGEPLGHPEEARDSQGRFGPRVERVLRADTGGTVIAVEGRYPGSGEPLEVLTSDPEGAVTARVTLDLDGPTPALLDLAVVLDDALLIPYADRENGQRGVHSFALAAGDLGGERVAVGPPANDVPGEHRLVAVPGAVVSYGTGAADVHGLVP</sequence>
<protein>
    <recommendedName>
        <fullName evidence="3">PQQ-binding-like beta-propeller repeat protein</fullName>
    </recommendedName>
</protein>
<dbReference type="Proteomes" id="UP000682416">
    <property type="component" value="Chromosome"/>
</dbReference>
<organism evidence="1 2">
    <name type="scientific">Nocardiopsis eucommiae</name>
    <dbReference type="NCBI Taxonomy" id="2831970"/>
    <lineage>
        <taxon>Bacteria</taxon>
        <taxon>Bacillati</taxon>
        <taxon>Actinomycetota</taxon>
        <taxon>Actinomycetes</taxon>
        <taxon>Streptosporangiales</taxon>
        <taxon>Nocardiopsidaceae</taxon>
        <taxon>Nocardiopsis</taxon>
    </lineage>
</organism>
<dbReference type="AlphaFoldDB" id="A0A975L8E7"/>
<gene>
    <name evidence="1" type="ORF">KGD82_17725</name>
</gene>
<evidence type="ECO:0000313" key="1">
    <source>
        <dbReference type="EMBL" id="QVJ00523.1"/>
    </source>
</evidence>
<dbReference type="KEGG" id="nec:KGD82_17725"/>
<dbReference type="InterPro" id="IPR011047">
    <property type="entry name" value="Quinoprotein_ADH-like_sf"/>
</dbReference>